<dbReference type="Proteomes" id="UP000627464">
    <property type="component" value="Unassembled WGS sequence"/>
</dbReference>
<gene>
    <name evidence="2" type="primary">yjcB</name>
    <name evidence="2" type="ORF">GCM10011328_18080</name>
</gene>
<dbReference type="EMBL" id="BMFZ01000004">
    <property type="protein sequence ID" value="GGA43441.1"/>
    <property type="molecule type" value="Genomic_DNA"/>
</dbReference>
<reference evidence="3" key="1">
    <citation type="journal article" date="2019" name="Int. J. Syst. Evol. Microbiol.">
        <title>The Global Catalogue of Microorganisms (GCM) 10K type strain sequencing project: providing services to taxonomists for standard genome sequencing and annotation.</title>
        <authorList>
            <consortium name="The Broad Institute Genomics Platform"/>
            <consortium name="The Broad Institute Genome Sequencing Center for Infectious Disease"/>
            <person name="Wu L."/>
            <person name="Ma J."/>
        </authorList>
    </citation>
    <scope>NUCLEOTIDE SEQUENCE [LARGE SCALE GENOMIC DNA]</scope>
    <source>
        <strain evidence="3">CGMCC 1.12806</strain>
    </source>
</reference>
<proteinExistence type="predicted"/>
<protein>
    <submittedName>
        <fullName evidence="2">Membrane protein</fullName>
    </submittedName>
</protein>
<name>A0ABQ1GGV6_9GAMM</name>
<comment type="caution">
    <text evidence="2">The sequence shown here is derived from an EMBL/GenBank/DDBJ whole genome shotgun (WGS) entry which is preliminary data.</text>
</comment>
<dbReference type="Pfam" id="PF15940">
    <property type="entry name" value="YjcB"/>
    <property type="match status" value="1"/>
</dbReference>
<dbReference type="RefSeq" id="WP_188472736.1">
    <property type="nucleotide sequence ID" value="NZ_BMFZ01000004.1"/>
</dbReference>
<evidence type="ECO:0000256" key="1">
    <source>
        <dbReference type="SAM" id="Phobius"/>
    </source>
</evidence>
<keyword evidence="3" id="KW-1185">Reference proteome</keyword>
<accession>A0ABQ1GGV6</accession>
<keyword evidence="1" id="KW-0812">Transmembrane</keyword>
<evidence type="ECO:0000313" key="2">
    <source>
        <dbReference type="EMBL" id="GGA43441.1"/>
    </source>
</evidence>
<keyword evidence="1" id="KW-0472">Membrane</keyword>
<evidence type="ECO:0000313" key="3">
    <source>
        <dbReference type="Proteomes" id="UP000627464"/>
    </source>
</evidence>
<sequence>MGTLAAGFMMIRWELLSAFLMFCTSQLTILCRQTSRHVMALIFSGAGLVITCFFVMNLMGITYNAEAVAYFWSVVQDVFIDTMSKTPTDIPFYY</sequence>
<feature type="transmembrane region" description="Helical" evidence="1">
    <location>
        <begin position="37"/>
        <end position="56"/>
    </location>
</feature>
<organism evidence="2 3">
    <name type="scientific">Hafnia psychrotolerans</name>
    <dbReference type="NCBI Taxonomy" id="1477018"/>
    <lineage>
        <taxon>Bacteria</taxon>
        <taxon>Pseudomonadati</taxon>
        <taxon>Pseudomonadota</taxon>
        <taxon>Gammaproteobacteria</taxon>
        <taxon>Enterobacterales</taxon>
        <taxon>Hafniaceae</taxon>
        <taxon>Hafnia</taxon>
    </lineage>
</organism>
<dbReference type="InterPro" id="IPR016958">
    <property type="entry name" value="UCP030798"/>
</dbReference>
<keyword evidence="1" id="KW-1133">Transmembrane helix</keyword>